<accession>A0A2P6NTW3</accession>
<dbReference type="OrthoDB" id="6575005at2759"/>
<sequence length="425" mass="49779">MEDLSSDLWTGVLSFLSTPELCVPCFTSKSLRDAACHLLDSRVRNISHWWYRRKVLPVEDRQVVEWWLSNVRDPTKSEVREAARRDDLETINLLGWDNTRYSTHKRDVSGFNDDCHSWDWQDILAESIAYGCKRLINACHKRGDPMLYELSFVRVCEEGNLEMIQWMLNNKEVEGLPSINNLSASFNSVNMVRKLGKRGHREVIYWLLESGFVHEWRLKHLYEGAGEGGRMDVIAWLEEEGVPFDSSCSDIHYFVTSLSILKWAKKHNIVVERAYEFALRIDQPEVMKYCFENGMGLPEHPFIELSIKHENTKALQLAIDHQFLTKETNITFDIESGNLKMIKYLHDRDLLQLEVSKYINDLDYYDVLQWAIDKDYPAGKLDDRNFFLKVSPEVIEWMIEKYGEDEKVFDQLVLDVFDDLGDETN</sequence>
<gene>
    <name evidence="1" type="ORF">PROFUN_00626</name>
</gene>
<dbReference type="Gene3D" id="1.25.40.20">
    <property type="entry name" value="Ankyrin repeat-containing domain"/>
    <property type="match status" value="1"/>
</dbReference>
<protein>
    <submittedName>
        <fullName evidence="1">Uncharacterized protein</fullName>
    </submittedName>
</protein>
<dbReference type="EMBL" id="MDYQ01000020">
    <property type="protein sequence ID" value="PRP87415.1"/>
    <property type="molecule type" value="Genomic_DNA"/>
</dbReference>
<organism evidence="1 2">
    <name type="scientific">Planoprotostelium fungivorum</name>
    <dbReference type="NCBI Taxonomy" id="1890364"/>
    <lineage>
        <taxon>Eukaryota</taxon>
        <taxon>Amoebozoa</taxon>
        <taxon>Evosea</taxon>
        <taxon>Variosea</taxon>
        <taxon>Cavosteliida</taxon>
        <taxon>Cavosteliaceae</taxon>
        <taxon>Planoprotostelium</taxon>
    </lineage>
</organism>
<dbReference type="AlphaFoldDB" id="A0A2P6NTW3"/>
<evidence type="ECO:0000313" key="2">
    <source>
        <dbReference type="Proteomes" id="UP000241769"/>
    </source>
</evidence>
<keyword evidence="2" id="KW-1185">Reference proteome</keyword>
<evidence type="ECO:0000313" key="1">
    <source>
        <dbReference type="EMBL" id="PRP87415.1"/>
    </source>
</evidence>
<dbReference type="InterPro" id="IPR036770">
    <property type="entry name" value="Ankyrin_rpt-contain_sf"/>
</dbReference>
<name>A0A2P6NTW3_9EUKA</name>
<comment type="caution">
    <text evidence="1">The sequence shown here is derived from an EMBL/GenBank/DDBJ whole genome shotgun (WGS) entry which is preliminary data.</text>
</comment>
<dbReference type="InParanoid" id="A0A2P6NTW3"/>
<proteinExistence type="predicted"/>
<reference evidence="1 2" key="1">
    <citation type="journal article" date="2018" name="Genome Biol. Evol.">
        <title>Multiple Roots of Fruiting Body Formation in Amoebozoa.</title>
        <authorList>
            <person name="Hillmann F."/>
            <person name="Forbes G."/>
            <person name="Novohradska S."/>
            <person name="Ferling I."/>
            <person name="Riege K."/>
            <person name="Groth M."/>
            <person name="Westermann M."/>
            <person name="Marz M."/>
            <person name="Spaller T."/>
            <person name="Winckler T."/>
            <person name="Schaap P."/>
            <person name="Glockner G."/>
        </authorList>
    </citation>
    <scope>NUCLEOTIDE SEQUENCE [LARGE SCALE GENOMIC DNA]</scope>
    <source>
        <strain evidence="1 2">Jena</strain>
    </source>
</reference>
<dbReference type="Proteomes" id="UP000241769">
    <property type="component" value="Unassembled WGS sequence"/>
</dbReference>